<dbReference type="AlphaFoldDB" id="A0AAX3PCV6"/>
<protein>
    <submittedName>
        <fullName evidence="1">Uncharacterized protein</fullName>
    </submittedName>
</protein>
<evidence type="ECO:0000313" key="2">
    <source>
        <dbReference type="Proteomes" id="UP001214666"/>
    </source>
</evidence>
<organism evidence="1 2">
    <name type="scientific">Aeromonas hydrophila</name>
    <dbReference type="NCBI Taxonomy" id="644"/>
    <lineage>
        <taxon>Bacteria</taxon>
        <taxon>Pseudomonadati</taxon>
        <taxon>Pseudomonadota</taxon>
        <taxon>Gammaproteobacteria</taxon>
        <taxon>Aeromonadales</taxon>
        <taxon>Aeromonadaceae</taxon>
        <taxon>Aeromonas</taxon>
    </lineage>
</organism>
<dbReference type="EMBL" id="CP118942">
    <property type="protein sequence ID" value="WEE28458.1"/>
    <property type="molecule type" value="Genomic_DNA"/>
</dbReference>
<evidence type="ECO:0000313" key="1">
    <source>
        <dbReference type="EMBL" id="WEE28458.1"/>
    </source>
</evidence>
<gene>
    <name evidence="1" type="ORF">PY771_09100</name>
</gene>
<accession>A0AAX3PCV6</accession>
<sequence>MAGIISPVVQSGLPEHQDSAQYRAGRFHNLVAGLSGVAILKVTKMRLPAARLTGSGMVADHVMPMTNNTRSR</sequence>
<dbReference type="RefSeq" id="WP_275115904.1">
    <property type="nucleotide sequence ID" value="NZ_CP118942.1"/>
</dbReference>
<dbReference type="Proteomes" id="UP001214666">
    <property type="component" value="Chromosome"/>
</dbReference>
<proteinExistence type="predicted"/>
<reference evidence="1" key="1">
    <citation type="submission" date="2023-02" db="EMBL/GenBank/DDBJ databases">
        <title>The sequence of Aeromonas hydrophila K533.</title>
        <authorList>
            <person name="Luo X."/>
        </authorList>
    </citation>
    <scope>NUCLEOTIDE SEQUENCE</scope>
    <source>
        <strain evidence="1">K533</strain>
    </source>
</reference>
<name>A0AAX3PCV6_AERHY</name>